<keyword evidence="2" id="KW-0732">Signal</keyword>
<dbReference type="EMBL" id="BSRI01000002">
    <property type="protein sequence ID" value="GLV60940.1"/>
    <property type="molecule type" value="Genomic_DNA"/>
</dbReference>
<evidence type="ECO:0000313" key="4">
    <source>
        <dbReference type="Proteomes" id="UP001344906"/>
    </source>
</evidence>
<feature type="compositionally biased region" description="Polar residues" evidence="1">
    <location>
        <begin position="55"/>
        <end position="75"/>
    </location>
</feature>
<reference evidence="3 4" key="1">
    <citation type="submission" date="2023-02" db="EMBL/GenBank/DDBJ databases">
        <title>Dictyobacter halimunensis sp. nov., a new member of the class Ktedonobacteria from forest soil in a geothermal area.</title>
        <authorList>
            <person name="Rachmania M.K."/>
            <person name="Ningsih F."/>
            <person name="Sakai Y."/>
            <person name="Yabe S."/>
            <person name="Yokota A."/>
            <person name="Sjamsuridzal W."/>
        </authorList>
    </citation>
    <scope>NUCLEOTIDE SEQUENCE [LARGE SCALE GENOMIC DNA]</scope>
    <source>
        <strain evidence="3 4">S3.2.2.5</strain>
    </source>
</reference>
<feature type="chain" id="PRO_5046103486" evidence="2">
    <location>
        <begin position="37"/>
        <end position="397"/>
    </location>
</feature>
<evidence type="ECO:0000256" key="1">
    <source>
        <dbReference type="SAM" id="MobiDB-lite"/>
    </source>
</evidence>
<feature type="region of interest" description="Disordered" evidence="1">
    <location>
        <begin position="55"/>
        <end position="84"/>
    </location>
</feature>
<comment type="caution">
    <text evidence="3">The sequence shown here is derived from an EMBL/GenBank/DDBJ whole genome shotgun (WGS) entry which is preliminary data.</text>
</comment>
<evidence type="ECO:0000313" key="3">
    <source>
        <dbReference type="EMBL" id="GLV60940.1"/>
    </source>
</evidence>
<organism evidence="3 4">
    <name type="scientific">Dictyobacter halimunensis</name>
    <dbReference type="NCBI Taxonomy" id="3026934"/>
    <lineage>
        <taxon>Bacteria</taxon>
        <taxon>Bacillati</taxon>
        <taxon>Chloroflexota</taxon>
        <taxon>Ktedonobacteria</taxon>
        <taxon>Ktedonobacterales</taxon>
        <taxon>Dictyobacteraceae</taxon>
        <taxon>Dictyobacter</taxon>
    </lineage>
</organism>
<dbReference type="RefSeq" id="WP_338258175.1">
    <property type="nucleotide sequence ID" value="NZ_BSRI01000002.1"/>
</dbReference>
<protein>
    <submittedName>
        <fullName evidence="3">Uncharacterized protein</fullName>
    </submittedName>
</protein>
<proteinExistence type="predicted"/>
<accession>A0ABQ6G334</accession>
<sequence length="397" mass="43355">MSRNLFRSRRRTFARLSIPFLLACMMLIATVSAASAKTNDAVDGQPMDWHPASQVSQSLIQNSEPAPSTTSGTQPAATAKAATTSSGKHQIATIPFWTSSFSYQGQDYPYSMVGKDPTKGSSLSVVPTILIPMKLTLSDGTVYDGSTKADAVIKSPIFQFAKYESGYTQYGDAIQRAEFWNSVSTKSPLYHVWLAPPVRYPTLSLNVPADQGKELTTRTGKVVAGVDINYIDVQLVAYMQKYHISTRVLPIFLSYNTMGTDQGGCCIGGYHNAIPNADNTAIQTYAYAEYGDTGLLRSTNPNLFANTDALSHEISEWYNDPFTNNIVPNWSVPSEPQYGCSNILEVGDPLVGVGFDVNGYHLQDEVFFSFFARQQPSIGIDGKYTYLGTFTTPAGDC</sequence>
<keyword evidence="4" id="KW-1185">Reference proteome</keyword>
<dbReference type="Proteomes" id="UP001344906">
    <property type="component" value="Unassembled WGS sequence"/>
</dbReference>
<evidence type="ECO:0000256" key="2">
    <source>
        <dbReference type="SAM" id="SignalP"/>
    </source>
</evidence>
<name>A0ABQ6G334_9CHLR</name>
<feature type="signal peptide" evidence="2">
    <location>
        <begin position="1"/>
        <end position="36"/>
    </location>
</feature>
<gene>
    <name evidence="3" type="ORF">KDH_77580</name>
</gene>